<feature type="transmembrane region" description="Helical" evidence="1">
    <location>
        <begin position="7"/>
        <end position="27"/>
    </location>
</feature>
<feature type="transmembrane region" description="Helical" evidence="1">
    <location>
        <begin position="33"/>
        <end position="57"/>
    </location>
</feature>
<comment type="caution">
    <text evidence="2">The sequence shown here is derived from an EMBL/GenBank/DDBJ whole genome shotgun (WGS) entry which is preliminary data.</text>
</comment>
<keyword evidence="1" id="KW-0812">Transmembrane</keyword>
<protein>
    <submittedName>
        <fullName evidence="2">Uncharacterized protein</fullName>
    </submittedName>
</protein>
<accession>A0A3A1U683</accession>
<dbReference type="AlphaFoldDB" id="A0A3A1U683"/>
<evidence type="ECO:0000313" key="2">
    <source>
        <dbReference type="EMBL" id="RIX28444.1"/>
    </source>
</evidence>
<reference evidence="3" key="1">
    <citation type="submission" date="2018-09" db="EMBL/GenBank/DDBJ databases">
        <authorList>
            <person name="Kim I."/>
        </authorList>
    </citation>
    <scope>NUCLEOTIDE SEQUENCE [LARGE SCALE GENOMIC DNA]</scope>
    <source>
        <strain evidence="3">DD4a</strain>
    </source>
</reference>
<keyword evidence="1" id="KW-0472">Membrane</keyword>
<proteinExistence type="predicted"/>
<dbReference type="Proteomes" id="UP000265742">
    <property type="component" value="Unassembled WGS sequence"/>
</dbReference>
<organism evidence="2 3">
    <name type="scientific">Amnibacterium setariae</name>
    <dbReference type="NCBI Taxonomy" id="2306585"/>
    <lineage>
        <taxon>Bacteria</taxon>
        <taxon>Bacillati</taxon>
        <taxon>Actinomycetota</taxon>
        <taxon>Actinomycetes</taxon>
        <taxon>Micrococcales</taxon>
        <taxon>Microbacteriaceae</taxon>
        <taxon>Amnibacterium</taxon>
    </lineage>
</organism>
<name>A0A3A1U683_9MICO</name>
<dbReference type="OrthoDB" id="9952366at2"/>
<dbReference type="RefSeq" id="WP_119482754.1">
    <property type="nucleotide sequence ID" value="NZ_QXTG01000002.1"/>
</dbReference>
<keyword evidence="1" id="KW-1133">Transmembrane helix</keyword>
<dbReference type="EMBL" id="QXTG01000002">
    <property type="protein sequence ID" value="RIX28444.1"/>
    <property type="molecule type" value="Genomic_DNA"/>
</dbReference>
<evidence type="ECO:0000256" key="1">
    <source>
        <dbReference type="SAM" id="Phobius"/>
    </source>
</evidence>
<sequence length="64" mass="6836">MDHILGALLGIGLLVASIVCFPLGFALEAVNPFFLPAFFVLGILLLSATLPVPIFILDRLDGRN</sequence>
<gene>
    <name evidence="2" type="ORF">D1781_13515</name>
</gene>
<evidence type="ECO:0000313" key="3">
    <source>
        <dbReference type="Proteomes" id="UP000265742"/>
    </source>
</evidence>
<keyword evidence="3" id="KW-1185">Reference proteome</keyword>